<evidence type="ECO:0000256" key="1">
    <source>
        <dbReference type="SAM" id="MobiDB-lite"/>
    </source>
</evidence>
<dbReference type="InterPro" id="IPR003960">
    <property type="entry name" value="ATPase_AAA_CS"/>
</dbReference>
<feature type="region of interest" description="Disordered" evidence="1">
    <location>
        <begin position="566"/>
        <end position="587"/>
    </location>
</feature>
<dbReference type="InterPro" id="IPR003593">
    <property type="entry name" value="AAA+_ATPase"/>
</dbReference>
<feature type="domain" description="AAA+ ATPase" evidence="2">
    <location>
        <begin position="620"/>
        <end position="769"/>
    </location>
</feature>
<dbReference type="Pfam" id="PF00004">
    <property type="entry name" value="AAA"/>
    <property type="match status" value="2"/>
</dbReference>
<dbReference type="OrthoDB" id="5421at2759"/>
<keyword evidence="4" id="KW-1185">Reference proteome</keyword>
<accession>A0A8K1CS10</accession>
<dbReference type="InterPro" id="IPR050168">
    <property type="entry name" value="AAA_ATPase_domain"/>
</dbReference>
<dbReference type="FunFam" id="3.40.50.300:FF:001921">
    <property type="entry name" value="AAA ATPase domain-containing protein"/>
    <property type="match status" value="1"/>
</dbReference>
<dbReference type="Pfam" id="PF17862">
    <property type="entry name" value="AAA_lid_3"/>
    <property type="match status" value="1"/>
</dbReference>
<dbReference type="GO" id="GO:0005524">
    <property type="term" value="F:ATP binding"/>
    <property type="evidence" value="ECO:0007669"/>
    <property type="project" value="InterPro"/>
</dbReference>
<protein>
    <recommendedName>
        <fullName evidence="2">AAA+ ATPase domain-containing protein</fullName>
    </recommendedName>
</protein>
<evidence type="ECO:0000259" key="2">
    <source>
        <dbReference type="SMART" id="SM00382"/>
    </source>
</evidence>
<comment type="caution">
    <text evidence="3">The sequence shown here is derived from an EMBL/GenBank/DDBJ whole genome shotgun (WGS) entry which is preliminary data.</text>
</comment>
<dbReference type="Gene3D" id="1.10.8.60">
    <property type="match status" value="2"/>
</dbReference>
<gene>
    <name evidence="3" type="ORF">Poli38472_011297</name>
</gene>
<dbReference type="InterPro" id="IPR003959">
    <property type="entry name" value="ATPase_AAA_core"/>
</dbReference>
<dbReference type="Gene3D" id="3.40.50.300">
    <property type="entry name" value="P-loop containing nucleotide triphosphate hydrolases"/>
    <property type="match status" value="2"/>
</dbReference>
<proteinExistence type="predicted"/>
<dbReference type="GO" id="GO:0016887">
    <property type="term" value="F:ATP hydrolysis activity"/>
    <property type="evidence" value="ECO:0007669"/>
    <property type="project" value="InterPro"/>
</dbReference>
<name>A0A8K1CS10_PYTOL</name>
<evidence type="ECO:0000313" key="4">
    <source>
        <dbReference type="Proteomes" id="UP000794436"/>
    </source>
</evidence>
<dbReference type="PANTHER" id="PTHR23077">
    <property type="entry name" value="AAA-FAMILY ATPASE"/>
    <property type="match status" value="1"/>
</dbReference>
<dbReference type="SMART" id="SM00382">
    <property type="entry name" value="AAA"/>
    <property type="match status" value="2"/>
</dbReference>
<dbReference type="InterPro" id="IPR027417">
    <property type="entry name" value="P-loop_NTPase"/>
</dbReference>
<feature type="compositionally biased region" description="Polar residues" evidence="1">
    <location>
        <begin position="566"/>
        <end position="578"/>
    </location>
</feature>
<reference evidence="3" key="1">
    <citation type="submission" date="2019-03" db="EMBL/GenBank/DDBJ databases">
        <title>Long read genome sequence of the mycoparasitic Pythium oligandrum ATCC 38472 isolated from sugarbeet rhizosphere.</title>
        <authorList>
            <person name="Gaulin E."/>
        </authorList>
    </citation>
    <scope>NUCLEOTIDE SEQUENCE</scope>
    <source>
        <strain evidence="3">ATCC 38472_TT</strain>
    </source>
</reference>
<dbReference type="InterPro" id="IPR041569">
    <property type="entry name" value="AAA_lid_3"/>
</dbReference>
<evidence type="ECO:0000313" key="3">
    <source>
        <dbReference type="EMBL" id="TMW67677.1"/>
    </source>
</evidence>
<sequence>MAMETTVSVYSGDVSASTLLPHQLLLSETDATTSAVVSYASVVLSAPQMTSLTVLEVVVDRPETHGGLPQGCVQVHPWVLAALDCTEGDEAAIRLVELTETSSHYTVELAVESRYPTRLTLASSSASTTASQSDSAHGNIQLLPESVRSGLVSLPNAITRQLMTRMGTSIASLLPIGSLVPVQLLGETFVFRVSRVEPQDQDDDTLDSSQQLQVRVLGYSSPDESSVSDLTSRLDGLQLAPNDDDDDRLLHARLWKTGLAGYTSFIQDVSFHILLNFRPLPVDKPSESSLTCHGLLLQGVQGVGKSLGLQTIERELTQRHVPTWHIDATSLLMEYENTKVASAYEFLSQQFQQRFPGYRPSTARRARKDQSAAGVVLIDEIDVLFQPTNGQEVEQDGDQSLTLMPLGSALLRCLDAMTDRSSQRLCIVGTSTASSGGMSAEDERIPLIAKRSGRFEKTIEMIVPTEAMRREILARHLEALTLLDDTDVAMSDDASFKTTEGVSEQVWRFAVRLASFTGGYVAKDLVRICRNAFVRAQRRDHDRKETRGLITWDVLVESQRQVKPSQLQQLNVASPSTNESEDDDSAHGFAGYNTLRQQLRDFIEWKFHPTTAMKQLGIANASGVLIHGPSGCGKSLLVKALAAQAKVNVVSVKSSELLSKYFGDSERAVRQLFARARAASPCILFFDEFDSIAHKRSFGGDDGGGDGSGVYARILSTFLNEMDGVGAARQQSQASEILVIAATNRLEALDAALIRPGRIDKAVELGFPETHDQVAILQHYVHSMPIGSDVDVELLATRSTGTRRFTGADLAAVCKEAAFRALREDLDAQSVALRHFYAAWDHRVDAQHVDRLK</sequence>
<organism evidence="3 4">
    <name type="scientific">Pythium oligandrum</name>
    <name type="common">Mycoparasitic fungus</name>
    <dbReference type="NCBI Taxonomy" id="41045"/>
    <lineage>
        <taxon>Eukaryota</taxon>
        <taxon>Sar</taxon>
        <taxon>Stramenopiles</taxon>
        <taxon>Oomycota</taxon>
        <taxon>Peronosporomycetes</taxon>
        <taxon>Pythiales</taxon>
        <taxon>Pythiaceae</taxon>
        <taxon>Pythium</taxon>
    </lineage>
</organism>
<dbReference type="SUPFAM" id="SSF52540">
    <property type="entry name" value="P-loop containing nucleoside triphosphate hydrolases"/>
    <property type="match status" value="2"/>
</dbReference>
<feature type="domain" description="AAA+ ATPase" evidence="2">
    <location>
        <begin position="291"/>
        <end position="465"/>
    </location>
</feature>
<dbReference type="PANTHER" id="PTHR23077:SF117">
    <property type="entry name" value="AAA+ ATPASE DOMAIN-CONTAINING PROTEIN"/>
    <property type="match status" value="1"/>
</dbReference>
<dbReference type="Proteomes" id="UP000794436">
    <property type="component" value="Unassembled WGS sequence"/>
</dbReference>
<dbReference type="EMBL" id="SPLM01000004">
    <property type="protein sequence ID" value="TMW67677.1"/>
    <property type="molecule type" value="Genomic_DNA"/>
</dbReference>
<dbReference type="PROSITE" id="PS00674">
    <property type="entry name" value="AAA"/>
    <property type="match status" value="1"/>
</dbReference>
<dbReference type="AlphaFoldDB" id="A0A8K1CS10"/>